<dbReference type="Pfam" id="PF07731">
    <property type="entry name" value="Cu-oxidase_2"/>
    <property type="match status" value="1"/>
</dbReference>
<dbReference type="CDD" id="cd13868">
    <property type="entry name" value="CuRO_2_CotA_like"/>
    <property type="match status" value="1"/>
</dbReference>
<feature type="domain" description="Plastocyanin-like" evidence="2">
    <location>
        <begin position="70"/>
        <end position="136"/>
    </location>
</feature>
<dbReference type="PANTHER" id="PTHR48267:SF1">
    <property type="entry name" value="BILIRUBIN OXIDASE"/>
    <property type="match status" value="1"/>
</dbReference>
<gene>
    <name evidence="3" type="ORF">FTW19_17120</name>
</gene>
<dbReference type="InterPro" id="IPR011707">
    <property type="entry name" value="Cu-oxidase-like_N"/>
</dbReference>
<protein>
    <recommendedName>
        <fullName evidence="5">Bilirubin oxidase</fullName>
    </recommendedName>
</protein>
<reference evidence="3 4" key="1">
    <citation type="submission" date="2019-08" db="EMBL/GenBank/DDBJ databases">
        <title>Complete genome sequence of Terriglobus albidus strain ORNL.</title>
        <authorList>
            <person name="Podar M."/>
        </authorList>
    </citation>
    <scope>NUCLEOTIDE SEQUENCE [LARGE SCALE GENOMIC DNA]</scope>
    <source>
        <strain evidence="3 4">ORNL</strain>
    </source>
</reference>
<feature type="domain" description="Plastocyanin-like" evidence="1">
    <location>
        <begin position="350"/>
        <end position="482"/>
    </location>
</feature>
<sequence length="487" mass="54974">MTEFTRPLHSQLPPARLWGYEGQYPGPIIDTRRNKPIAVQWENRLPTRHILPIDPHIHGAMPPTPEVRTVPHLHGANVPSPSDGLPEKWFTPGHSARYEYPNRQRAATLWYHDHAIGITRLNVYAGLSSFYLLRDDEELGMHLPSGEYEIPLVLQDRTLDEHGQLLYAPTLDDAVPLPKGVWGPMFFGELPVVNGAIYPYVEVRPQLYRIRLLNSSNSRVLNLYLNLAKSPTDIPQLIKFHQIGSDGGLMPRPVALEKLELAPGERADLIVDFSSLAGKTVTLSNDAPAPYPGWNVMNATWPILLEFMQFRVTLPAEPSRSFSLPQNVTFAKLDEGEAIRTRDFILTEEMDAQGRSVGLHINGKGYHDPVTETVTLGTLEKWRFINTSDDAHPMHLHLVQFQILHRQGFNLGTYRMNGKIEPVGLTRQPRANEQGWKDTATVNPGDILTILARFEGYTGKYVFHCHMLEHEDNDMMRPFVVVAPGQG</sequence>
<dbReference type="InterPro" id="IPR045087">
    <property type="entry name" value="Cu-oxidase_fam"/>
</dbReference>
<evidence type="ECO:0000259" key="1">
    <source>
        <dbReference type="Pfam" id="PF07731"/>
    </source>
</evidence>
<dbReference type="OrthoDB" id="9757546at2"/>
<dbReference type="GO" id="GO:0005507">
    <property type="term" value="F:copper ion binding"/>
    <property type="evidence" value="ECO:0007669"/>
    <property type="project" value="InterPro"/>
</dbReference>
<dbReference type="Pfam" id="PF07732">
    <property type="entry name" value="Cu-oxidase_3"/>
    <property type="match status" value="1"/>
</dbReference>
<accession>A0A5B9EN11</accession>
<evidence type="ECO:0000313" key="4">
    <source>
        <dbReference type="Proteomes" id="UP000321820"/>
    </source>
</evidence>
<proteinExistence type="predicted"/>
<dbReference type="InterPro" id="IPR008972">
    <property type="entry name" value="Cupredoxin"/>
</dbReference>
<dbReference type="SUPFAM" id="SSF49503">
    <property type="entry name" value="Cupredoxins"/>
    <property type="match status" value="3"/>
</dbReference>
<evidence type="ECO:0008006" key="5">
    <source>
        <dbReference type="Google" id="ProtNLM"/>
    </source>
</evidence>
<organism evidence="3 4">
    <name type="scientific">Terriglobus albidus</name>
    <dbReference type="NCBI Taxonomy" id="1592106"/>
    <lineage>
        <taxon>Bacteria</taxon>
        <taxon>Pseudomonadati</taxon>
        <taxon>Acidobacteriota</taxon>
        <taxon>Terriglobia</taxon>
        <taxon>Terriglobales</taxon>
        <taxon>Acidobacteriaceae</taxon>
        <taxon>Terriglobus</taxon>
    </lineage>
</organism>
<dbReference type="Gene3D" id="2.60.40.420">
    <property type="entry name" value="Cupredoxins - blue copper proteins"/>
    <property type="match status" value="3"/>
</dbReference>
<dbReference type="EMBL" id="CP042806">
    <property type="protein sequence ID" value="QEE31406.1"/>
    <property type="molecule type" value="Genomic_DNA"/>
</dbReference>
<dbReference type="Proteomes" id="UP000321820">
    <property type="component" value="Chromosome"/>
</dbReference>
<dbReference type="CDD" id="cd13844">
    <property type="entry name" value="CuRO_1_BOD_CotA_like"/>
    <property type="match status" value="1"/>
</dbReference>
<dbReference type="KEGG" id="talb:FTW19_17120"/>
<dbReference type="PANTHER" id="PTHR48267">
    <property type="entry name" value="CUPREDOXIN SUPERFAMILY PROTEIN"/>
    <property type="match status" value="1"/>
</dbReference>
<name>A0A5B9EN11_9BACT</name>
<dbReference type="AlphaFoldDB" id="A0A5B9EN11"/>
<dbReference type="CDD" id="cd13891">
    <property type="entry name" value="CuRO_3_CotA_like"/>
    <property type="match status" value="1"/>
</dbReference>
<evidence type="ECO:0000259" key="2">
    <source>
        <dbReference type="Pfam" id="PF07732"/>
    </source>
</evidence>
<dbReference type="InterPro" id="IPR011706">
    <property type="entry name" value="Cu-oxidase_C"/>
</dbReference>
<keyword evidence="4" id="KW-1185">Reference proteome</keyword>
<evidence type="ECO:0000313" key="3">
    <source>
        <dbReference type="EMBL" id="QEE31406.1"/>
    </source>
</evidence>
<dbReference type="GO" id="GO:0016491">
    <property type="term" value="F:oxidoreductase activity"/>
    <property type="evidence" value="ECO:0007669"/>
    <property type="project" value="InterPro"/>
</dbReference>